<keyword evidence="1" id="KW-1133">Transmembrane helix</keyword>
<dbReference type="Proteomes" id="UP000093346">
    <property type="component" value="Chromosome"/>
</dbReference>
<name>A0AB33BRA3_9LACO</name>
<dbReference type="RefSeq" id="WP_054646633.1">
    <property type="nucleotide sequence ID" value="NZ_CP014872.1"/>
</dbReference>
<dbReference type="KEGG" id="lle:AYR59_00860"/>
<organism evidence="2 3">
    <name type="scientific">Fructilactobacillus lindneri</name>
    <dbReference type="NCBI Taxonomy" id="53444"/>
    <lineage>
        <taxon>Bacteria</taxon>
        <taxon>Bacillati</taxon>
        <taxon>Bacillota</taxon>
        <taxon>Bacilli</taxon>
        <taxon>Lactobacillales</taxon>
        <taxon>Lactobacillaceae</taxon>
        <taxon>Fructilactobacillus</taxon>
    </lineage>
</organism>
<proteinExistence type="predicted"/>
<protein>
    <recommendedName>
        <fullName evidence="4">Dolichol phosphate-mannose biosynthesis regulatory protein</fullName>
    </recommendedName>
</protein>
<keyword evidence="1" id="KW-0812">Transmembrane</keyword>
<dbReference type="EMBL" id="CP014907">
    <property type="protein sequence ID" value="ANZ58703.1"/>
    <property type="molecule type" value="Genomic_DNA"/>
</dbReference>
<evidence type="ECO:0000313" key="3">
    <source>
        <dbReference type="Proteomes" id="UP000093346"/>
    </source>
</evidence>
<feature type="transmembrane region" description="Helical" evidence="1">
    <location>
        <begin position="48"/>
        <end position="69"/>
    </location>
</feature>
<evidence type="ECO:0000256" key="1">
    <source>
        <dbReference type="SAM" id="Phobius"/>
    </source>
</evidence>
<sequence>MLKTCKYISLLAAIICWMSAIYTFWQAYSKHDLLSLTPVIAYNSPQGIFGWSISLAFILTVVSFVLMIIGKSK</sequence>
<gene>
    <name evidence="2" type="ORF">AYR59_00860</name>
</gene>
<dbReference type="GeneID" id="61249429"/>
<accession>A0AB33BRA3</accession>
<evidence type="ECO:0008006" key="4">
    <source>
        <dbReference type="Google" id="ProtNLM"/>
    </source>
</evidence>
<reference evidence="2 3" key="1">
    <citation type="submission" date="2016-03" db="EMBL/GenBank/DDBJ databases">
        <title>Pediococcus and Lactobacillus from brewery environment - whole genome sequencing and assembly.</title>
        <authorList>
            <person name="Behr J."/>
            <person name="Geissler A.J."/>
            <person name="Vogel R.F."/>
        </authorList>
    </citation>
    <scope>NUCLEOTIDE SEQUENCE [LARGE SCALE GENOMIC DNA]</scope>
    <source>
        <strain evidence="2 3">TMW 1.481</strain>
    </source>
</reference>
<feature type="transmembrane region" description="Helical" evidence="1">
    <location>
        <begin position="7"/>
        <end position="28"/>
    </location>
</feature>
<evidence type="ECO:0000313" key="2">
    <source>
        <dbReference type="EMBL" id="ANZ58703.1"/>
    </source>
</evidence>
<dbReference type="AlphaFoldDB" id="A0AB33BRA3"/>
<keyword evidence="1" id="KW-0472">Membrane</keyword>